<gene>
    <name evidence="1" type="ORF">BPAE_0038g00230</name>
</gene>
<reference evidence="1 2" key="1">
    <citation type="submission" date="2017-12" db="EMBL/GenBank/DDBJ databases">
        <title>Comparative genomics of Botrytis spp.</title>
        <authorList>
            <person name="Valero-Jimenez C.A."/>
            <person name="Tapia P."/>
            <person name="Veloso J."/>
            <person name="Silva-Moreno E."/>
            <person name="Staats M."/>
            <person name="Valdes J.H."/>
            <person name="Van Kan J.A.L."/>
        </authorList>
    </citation>
    <scope>NUCLEOTIDE SEQUENCE [LARGE SCALE GENOMIC DNA]</scope>
    <source>
        <strain evidence="1 2">Bp0003</strain>
    </source>
</reference>
<sequence>MIVLLLGRKGLDDLKFREKSESSLKVLPDAVDLKISQGLLLSIQAETVGTYTDAEDVLGDIFKRTIN</sequence>
<proteinExistence type="predicted"/>
<dbReference type="AlphaFoldDB" id="A0A4Z1G0P5"/>
<accession>A0A4Z1G0P5</accession>
<comment type="caution">
    <text evidence="1">The sequence shown here is derived from an EMBL/GenBank/DDBJ whole genome shotgun (WGS) entry which is preliminary data.</text>
</comment>
<evidence type="ECO:0000313" key="2">
    <source>
        <dbReference type="Proteomes" id="UP000297910"/>
    </source>
</evidence>
<protein>
    <submittedName>
        <fullName evidence="1">Uncharacterized protein</fullName>
    </submittedName>
</protein>
<dbReference type="EMBL" id="PQXI01000038">
    <property type="protein sequence ID" value="TGO27677.1"/>
    <property type="molecule type" value="Genomic_DNA"/>
</dbReference>
<dbReference type="Proteomes" id="UP000297910">
    <property type="component" value="Unassembled WGS sequence"/>
</dbReference>
<organism evidence="1 2">
    <name type="scientific">Botrytis paeoniae</name>
    <dbReference type="NCBI Taxonomy" id="278948"/>
    <lineage>
        <taxon>Eukaryota</taxon>
        <taxon>Fungi</taxon>
        <taxon>Dikarya</taxon>
        <taxon>Ascomycota</taxon>
        <taxon>Pezizomycotina</taxon>
        <taxon>Leotiomycetes</taxon>
        <taxon>Helotiales</taxon>
        <taxon>Sclerotiniaceae</taxon>
        <taxon>Botrytis</taxon>
    </lineage>
</organism>
<name>A0A4Z1G0P5_9HELO</name>
<evidence type="ECO:0000313" key="1">
    <source>
        <dbReference type="EMBL" id="TGO27677.1"/>
    </source>
</evidence>
<keyword evidence="2" id="KW-1185">Reference proteome</keyword>